<dbReference type="Pfam" id="PF00550">
    <property type="entry name" value="PP-binding"/>
    <property type="match status" value="1"/>
</dbReference>
<dbReference type="FunFam" id="1.10.1200.10:FF:000005">
    <property type="entry name" value="Nonribosomal peptide synthetase 1"/>
    <property type="match status" value="1"/>
</dbReference>
<keyword evidence="10" id="KW-1185">Reference proteome</keyword>
<dbReference type="Proteomes" id="UP001151071">
    <property type="component" value="Unassembled WGS sequence"/>
</dbReference>
<dbReference type="PANTHER" id="PTHR45527:SF1">
    <property type="entry name" value="FATTY ACID SYNTHASE"/>
    <property type="match status" value="1"/>
</dbReference>
<evidence type="ECO:0000313" key="10">
    <source>
        <dbReference type="Proteomes" id="UP001151071"/>
    </source>
</evidence>
<dbReference type="InterPro" id="IPR020845">
    <property type="entry name" value="AMP-binding_CS"/>
</dbReference>
<dbReference type="GO" id="GO:0017000">
    <property type="term" value="P:antibiotic biosynthetic process"/>
    <property type="evidence" value="ECO:0007669"/>
    <property type="project" value="UniProtKB-KW"/>
</dbReference>
<dbReference type="SMART" id="SM00823">
    <property type="entry name" value="PKS_PP"/>
    <property type="match status" value="1"/>
</dbReference>
<keyword evidence="4" id="KW-0597">Phosphoprotein</keyword>
<dbReference type="Gene3D" id="2.30.38.10">
    <property type="entry name" value="Luciferase, Domain 3"/>
    <property type="match status" value="1"/>
</dbReference>
<dbReference type="Gene3D" id="3.40.50.980">
    <property type="match status" value="2"/>
</dbReference>
<dbReference type="NCBIfam" id="TIGR01733">
    <property type="entry name" value="AA-adenyl-dom"/>
    <property type="match status" value="1"/>
</dbReference>
<dbReference type="FunFam" id="3.40.50.980:FF:000001">
    <property type="entry name" value="Non-ribosomal peptide synthetase"/>
    <property type="match status" value="1"/>
</dbReference>
<sequence length="1314" mass="150028">MLPSSYEQNRIWFFEQMVPHSATYHIPLQLKITGELKPDVLTRTLQKIIERHEILRTTFVEIEGELKQKVSLQAPPLTLEPKRMEELEREQPFSEYLQKFALEPFDLENGPLIKFQLIEVNPGYHYLLINIHHIIFDAWSLEVLKKELVTIYPMIEQGRVERYEELPLQYADYANWQRERLEGEHLQKKLHFWQQHLDQVPALLELPTDRPRPKEQSYAGGNVKFEIPGALVEPINMFCRSHQATHYAFFLAVFNVLLYRYTGQKDIVIGTPIANRSHPFTQDLIGFFVNTLPVRTFIRPYSSFHKIIKETIKSFLLTYENNEVPFEKLVQELNPDRDSSYHPFFQALFTLHEGQEEYTDVPFAIENEKINTNTSKFDLVLYISCEGGKMSGEIEFSTDLFNRKTIERFSQHYITLIREILSNPEKPICKLNLLTKEERKRLHSPNLLLARMTPQFIHTLVEQKGRLMPDRIAVKGHEQAFTYKELNQRSNQIAHELVSRGVQPGSIVGIRLKRSPEQIAALLGVLKSGCVYMPVDPALPIERVRIMAEDAQSTVMITDDPLFHAWKENMTILAPRDIFDRQPADELERTLSLCPEEALAYVIYTSGTTGKPKGVGITHASLVNHITGFLQEFPFSPEEKVLQNIGCSFDPAMTEIFCSLIGGGTLVITHPDKQFDTDYLGDLIRDERITRAQLFHSLLEKLLDQPAFTQNSHLRYVFTGGEALQHKLVRKFAEKMDSGIPLINLYGPTEACVAASYWKCDADQDCLIAPIGKPFPHYHLVVLDEHFQPVPQGVIGELFIGGPGVAKGYVNNQELTEKAFPLIDITGTAQRYYRTGDLVKQLDSGDYLFVSRKDSQVKVRGFRIELEEIQHALLQQPEISEAAVLVEEVHGDKKIFAFLVKQTGMSLTAKELKKRLATKLPHYMIPHVVNWLDKLPVTLHGKLDKSRLSFEKNALESEEKIQPRTKLEQQLAAIWREVLHVSEIGINEDFFDLGGHSIKVIEIVGMLRKRMNVRLAPSHLFLYRTIEALGEYLQAEDDTPDDSGIVVKLKESRCDDPPLFLIHPGGGGTICYVPLVRNIDRDISMYGIQSQGYEKNTAPLHDIREMAALYVKEMQKIQPKGPYQLAGWSMGGTIAVEMARILEANGEPIVFLGLLDAHPFDEAATREHREDPLTVWASSLSIDTETFAGLTETEKCQMILEAAVRSKRLPPNAELEDVHRIINVMAANNMACDRYVFSAPIKTDLHILACEEIDPSNPHELVDIEKWKKRTTGRVYTYSLRGHHNNLMASPQVEHVGKTISEILKLELSLCKHG</sequence>
<dbReference type="Gene3D" id="3.30.300.30">
    <property type="match status" value="1"/>
</dbReference>
<proteinExistence type="inferred from homology"/>
<dbReference type="Pfam" id="PF13193">
    <property type="entry name" value="AMP-binding_C"/>
    <property type="match status" value="1"/>
</dbReference>
<keyword evidence="3" id="KW-0596">Phosphopantetheine</keyword>
<dbReference type="PANTHER" id="PTHR45527">
    <property type="entry name" value="NONRIBOSOMAL PEPTIDE SYNTHETASE"/>
    <property type="match status" value="1"/>
</dbReference>
<dbReference type="PROSITE" id="PS00012">
    <property type="entry name" value="PHOSPHOPANTETHEINE"/>
    <property type="match status" value="1"/>
</dbReference>
<dbReference type="Gene3D" id="3.40.50.1820">
    <property type="entry name" value="alpha/beta hydrolase"/>
    <property type="match status" value="1"/>
</dbReference>
<evidence type="ECO:0000256" key="7">
    <source>
        <dbReference type="ARBA" id="ARBA00023268"/>
    </source>
</evidence>
<dbReference type="GO" id="GO:0005737">
    <property type="term" value="C:cytoplasm"/>
    <property type="evidence" value="ECO:0007669"/>
    <property type="project" value="TreeGrafter"/>
</dbReference>
<dbReference type="InterPro" id="IPR023213">
    <property type="entry name" value="CAT-like_dom_sf"/>
</dbReference>
<protein>
    <submittedName>
        <fullName evidence="9">Amino acid adenylation domain-containing protein</fullName>
    </submittedName>
</protein>
<dbReference type="Pfam" id="PF00668">
    <property type="entry name" value="Condensation"/>
    <property type="match status" value="1"/>
</dbReference>
<evidence type="ECO:0000313" key="9">
    <source>
        <dbReference type="EMBL" id="MDA5110798.1"/>
    </source>
</evidence>
<dbReference type="InterPro" id="IPR029058">
    <property type="entry name" value="AB_hydrolase_fold"/>
</dbReference>
<dbReference type="InterPro" id="IPR025110">
    <property type="entry name" value="AMP-bd_C"/>
</dbReference>
<comment type="caution">
    <text evidence="9">The sequence shown here is derived from an EMBL/GenBank/DDBJ whole genome shotgun (WGS) entry which is preliminary data.</text>
</comment>
<comment type="cofactor">
    <cofactor evidence="1">
        <name>pantetheine 4'-phosphate</name>
        <dbReference type="ChEBI" id="CHEBI:47942"/>
    </cofactor>
</comment>
<evidence type="ECO:0000256" key="6">
    <source>
        <dbReference type="ARBA" id="ARBA00023194"/>
    </source>
</evidence>
<feature type="domain" description="Carrier" evidence="8">
    <location>
        <begin position="962"/>
        <end position="1037"/>
    </location>
</feature>
<keyword evidence="7" id="KW-0511">Multifunctional enzyme</keyword>
<gene>
    <name evidence="9" type="ORF">O3V59_20865</name>
</gene>
<evidence type="ECO:0000256" key="4">
    <source>
        <dbReference type="ARBA" id="ARBA00022553"/>
    </source>
</evidence>
<dbReference type="GO" id="GO:0031177">
    <property type="term" value="F:phosphopantetheine binding"/>
    <property type="evidence" value="ECO:0007669"/>
    <property type="project" value="InterPro"/>
</dbReference>
<name>A0A9X3TVH5_9BACL</name>
<dbReference type="Gene3D" id="3.30.559.30">
    <property type="entry name" value="Nonribosomal peptide synthetase, condensation domain"/>
    <property type="match status" value="1"/>
</dbReference>
<dbReference type="InterPro" id="IPR009081">
    <property type="entry name" value="PP-bd_ACP"/>
</dbReference>
<dbReference type="GO" id="GO:0003824">
    <property type="term" value="F:catalytic activity"/>
    <property type="evidence" value="ECO:0007669"/>
    <property type="project" value="UniProtKB-KW"/>
</dbReference>
<dbReference type="InterPro" id="IPR045851">
    <property type="entry name" value="AMP-bd_C_sf"/>
</dbReference>
<dbReference type="CDD" id="cd05930">
    <property type="entry name" value="A_NRPS"/>
    <property type="match status" value="1"/>
</dbReference>
<evidence type="ECO:0000259" key="8">
    <source>
        <dbReference type="PROSITE" id="PS50075"/>
    </source>
</evidence>
<dbReference type="SUPFAM" id="SSF53474">
    <property type="entry name" value="alpha/beta-Hydrolases"/>
    <property type="match status" value="1"/>
</dbReference>
<dbReference type="InterPro" id="IPR020806">
    <property type="entry name" value="PKS_PP-bd"/>
</dbReference>
<dbReference type="FunFam" id="3.40.50.12780:FF:000012">
    <property type="entry name" value="Non-ribosomal peptide synthetase"/>
    <property type="match status" value="1"/>
</dbReference>
<dbReference type="Gene3D" id="3.30.559.10">
    <property type="entry name" value="Chloramphenicol acetyltransferase-like domain"/>
    <property type="match status" value="1"/>
</dbReference>
<dbReference type="GO" id="GO:0043041">
    <property type="term" value="P:amino acid activation for nonribosomal peptide biosynthetic process"/>
    <property type="evidence" value="ECO:0007669"/>
    <property type="project" value="TreeGrafter"/>
</dbReference>
<evidence type="ECO:0000256" key="3">
    <source>
        <dbReference type="ARBA" id="ARBA00022450"/>
    </source>
</evidence>
<dbReference type="PROSITE" id="PS00455">
    <property type="entry name" value="AMP_BINDING"/>
    <property type="match status" value="1"/>
</dbReference>
<dbReference type="SUPFAM" id="SSF47336">
    <property type="entry name" value="ACP-like"/>
    <property type="match status" value="1"/>
</dbReference>
<evidence type="ECO:0000256" key="5">
    <source>
        <dbReference type="ARBA" id="ARBA00022737"/>
    </source>
</evidence>
<dbReference type="SUPFAM" id="SSF52777">
    <property type="entry name" value="CoA-dependent acyltransferases"/>
    <property type="match status" value="2"/>
</dbReference>
<reference evidence="9" key="1">
    <citation type="submission" date="2022-12" db="EMBL/GenBank/DDBJ databases">
        <title>Draft genome sequence of the thermophilic strain Brevibacillus thermoruber HT42, isolated from Los Humeros, Puebla, Mexico, with biotechnological potential.</title>
        <authorList>
            <person name="Lara Sanchez J."/>
            <person name="Solis Palacios R."/>
            <person name="Bustos Baena A.S."/>
            <person name="Ruz Baez A.E."/>
            <person name="Espinosa Luna G."/>
            <person name="Oliart Ros R.M."/>
        </authorList>
    </citation>
    <scope>NUCLEOTIDE SEQUENCE</scope>
    <source>
        <strain evidence="9">HT42</strain>
    </source>
</reference>
<comment type="similarity">
    <text evidence="2">Belongs to the ATP-dependent AMP-binding enzyme family.</text>
</comment>
<dbReference type="InterPro" id="IPR010071">
    <property type="entry name" value="AA_adenyl_dom"/>
</dbReference>
<dbReference type="GO" id="GO:0008610">
    <property type="term" value="P:lipid biosynthetic process"/>
    <property type="evidence" value="ECO:0007669"/>
    <property type="project" value="UniProtKB-ARBA"/>
</dbReference>
<dbReference type="InterPro" id="IPR001242">
    <property type="entry name" value="Condensation_dom"/>
</dbReference>
<dbReference type="PROSITE" id="PS50075">
    <property type="entry name" value="CARRIER"/>
    <property type="match status" value="1"/>
</dbReference>
<evidence type="ECO:0000256" key="1">
    <source>
        <dbReference type="ARBA" id="ARBA00001957"/>
    </source>
</evidence>
<dbReference type="InterPro" id="IPR036736">
    <property type="entry name" value="ACP-like_sf"/>
</dbReference>
<accession>A0A9X3TVH5</accession>
<dbReference type="InterPro" id="IPR001031">
    <property type="entry name" value="Thioesterase"/>
</dbReference>
<dbReference type="InterPro" id="IPR006162">
    <property type="entry name" value="Ppantetheine_attach_site"/>
</dbReference>
<dbReference type="GO" id="GO:0044550">
    <property type="term" value="P:secondary metabolite biosynthetic process"/>
    <property type="evidence" value="ECO:0007669"/>
    <property type="project" value="TreeGrafter"/>
</dbReference>
<dbReference type="Gene3D" id="1.10.1200.10">
    <property type="entry name" value="ACP-like"/>
    <property type="match status" value="1"/>
</dbReference>
<dbReference type="EMBL" id="JAPYYP010000043">
    <property type="protein sequence ID" value="MDA5110798.1"/>
    <property type="molecule type" value="Genomic_DNA"/>
</dbReference>
<dbReference type="SUPFAM" id="SSF56801">
    <property type="entry name" value="Acetyl-CoA synthetase-like"/>
    <property type="match status" value="1"/>
</dbReference>
<dbReference type="InterPro" id="IPR000873">
    <property type="entry name" value="AMP-dep_synth/lig_dom"/>
</dbReference>
<keyword evidence="6" id="KW-0045">Antibiotic biosynthesis</keyword>
<dbReference type="CDD" id="cd19531">
    <property type="entry name" value="LCL_NRPS-like"/>
    <property type="match status" value="1"/>
</dbReference>
<evidence type="ECO:0000256" key="2">
    <source>
        <dbReference type="ARBA" id="ARBA00006432"/>
    </source>
</evidence>
<dbReference type="Pfam" id="PF00501">
    <property type="entry name" value="AMP-binding"/>
    <property type="match status" value="1"/>
</dbReference>
<organism evidence="9 10">
    <name type="scientific">Brevibacillus thermoruber</name>
    <dbReference type="NCBI Taxonomy" id="33942"/>
    <lineage>
        <taxon>Bacteria</taxon>
        <taxon>Bacillati</taxon>
        <taxon>Bacillota</taxon>
        <taxon>Bacilli</taxon>
        <taxon>Bacillales</taxon>
        <taxon>Paenibacillaceae</taxon>
        <taxon>Brevibacillus</taxon>
    </lineage>
</organism>
<dbReference type="Pfam" id="PF00975">
    <property type="entry name" value="Thioesterase"/>
    <property type="match status" value="1"/>
</dbReference>
<keyword evidence="5" id="KW-0677">Repeat</keyword>
<dbReference type="RefSeq" id="WP_271140944.1">
    <property type="nucleotide sequence ID" value="NZ_JAPYYP010000043.1"/>
</dbReference>